<feature type="region of interest" description="Disordered" evidence="17">
    <location>
        <begin position="753"/>
        <end position="781"/>
    </location>
</feature>
<evidence type="ECO:0000256" key="14">
    <source>
        <dbReference type="ARBA" id="ARBA00023251"/>
    </source>
</evidence>
<feature type="domain" description="Glycosyl transferase family 51" evidence="19">
    <location>
        <begin position="45"/>
        <end position="220"/>
    </location>
</feature>
<evidence type="ECO:0000259" key="19">
    <source>
        <dbReference type="Pfam" id="PF00912"/>
    </source>
</evidence>
<keyword evidence="22" id="KW-1185">Reference proteome</keyword>
<feature type="domain" description="Penicillin-binding protein OB-like" evidence="20">
    <location>
        <begin position="307"/>
        <end position="412"/>
    </location>
</feature>
<evidence type="ECO:0000256" key="2">
    <source>
        <dbReference type="ARBA" id="ARBA00004249"/>
    </source>
</evidence>
<evidence type="ECO:0000313" key="22">
    <source>
        <dbReference type="Proteomes" id="UP000824988"/>
    </source>
</evidence>
<dbReference type="GO" id="GO:0008658">
    <property type="term" value="F:penicillin binding"/>
    <property type="evidence" value="ECO:0007669"/>
    <property type="project" value="InterPro"/>
</dbReference>
<evidence type="ECO:0000256" key="6">
    <source>
        <dbReference type="ARBA" id="ARBA00018638"/>
    </source>
</evidence>
<dbReference type="PANTHER" id="PTHR32282">
    <property type="entry name" value="BINDING PROTEIN TRANSPEPTIDASE, PUTATIVE-RELATED"/>
    <property type="match status" value="1"/>
</dbReference>
<evidence type="ECO:0000256" key="8">
    <source>
        <dbReference type="ARBA" id="ARBA00022692"/>
    </source>
</evidence>
<evidence type="ECO:0000256" key="10">
    <source>
        <dbReference type="ARBA" id="ARBA00022968"/>
    </source>
</evidence>
<dbReference type="InterPro" id="IPR031376">
    <property type="entry name" value="PCB_OB"/>
</dbReference>
<keyword evidence="9" id="KW-0133">Cell shape</keyword>
<proteinExistence type="inferred from homology"/>
<evidence type="ECO:0000256" key="13">
    <source>
        <dbReference type="ARBA" id="ARBA00023136"/>
    </source>
</evidence>
<evidence type="ECO:0000256" key="11">
    <source>
        <dbReference type="ARBA" id="ARBA00022984"/>
    </source>
</evidence>
<dbReference type="GO" id="GO:0009252">
    <property type="term" value="P:peptidoglycan biosynthetic process"/>
    <property type="evidence" value="ECO:0007669"/>
    <property type="project" value="UniProtKB-UniPathway"/>
</dbReference>
<protein>
    <recommendedName>
        <fullName evidence="6">Penicillin-binding protein 1A</fullName>
    </recommendedName>
</protein>
<keyword evidence="10" id="KW-0735">Signal-anchor</keyword>
<dbReference type="GO" id="GO:0008360">
    <property type="term" value="P:regulation of cell shape"/>
    <property type="evidence" value="ECO:0007669"/>
    <property type="project" value="UniProtKB-KW"/>
</dbReference>
<evidence type="ECO:0000256" key="17">
    <source>
        <dbReference type="SAM" id="MobiDB-lite"/>
    </source>
</evidence>
<comment type="similarity">
    <text evidence="4">In the C-terminal section; belongs to the transpeptidase family.</text>
</comment>
<reference evidence="21" key="1">
    <citation type="submission" date="2019-06" db="EMBL/GenBank/DDBJ databases">
        <title>Complete genome sequence of Methylogaea oryzae strain JCM16910.</title>
        <authorList>
            <person name="Asakawa S."/>
        </authorList>
    </citation>
    <scope>NUCLEOTIDE SEQUENCE</scope>
    <source>
        <strain evidence="21">E10</strain>
    </source>
</reference>
<comment type="subcellular location">
    <subcellularLocation>
        <location evidence="2">Cell inner membrane</location>
        <topology evidence="2">Single-pass type II membrane protein</topology>
    </subcellularLocation>
</comment>
<keyword evidence="7" id="KW-0808">Transferase</keyword>
<name>A0A8D4VUD5_9GAMM</name>
<comment type="pathway">
    <text evidence="3">Cell wall biogenesis; peptidoglycan biosynthesis.</text>
</comment>
<keyword evidence="12" id="KW-1133">Transmembrane helix</keyword>
<dbReference type="GO" id="GO:0046677">
    <property type="term" value="P:response to antibiotic"/>
    <property type="evidence" value="ECO:0007669"/>
    <property type="project" value="UniProtKB-KW"/>
</dbReference>
<comment type="similarity">
    <text evidence="5">In the N-terminal section; belongs to the glycosyltransferase 51 family.</text>
</comment>
<dbReference type="Pfam" id="PF00912">
    <property type="entry name" value="Transgly"/>
    <property type="match status" value="1"/>
</dbReference>
<dbReference type="GO" id="GO:0071555">
    <property type="term" value="P:cell wall organization"/>
    <property type="evidence" value="ECO:0007669"/>
    <property type="project" value="UniProtKB-KW"/>
</dbReference>
<evidence type="ECO:0000259" key="18">
    <source>
        <dbReference type="Pfam" id="PF00905"/>
    </source>
</evidence>
<dbReference type="GO" id="GO:0030288">
    <property type="term" value="C:outer membrane-bounded periplasmic space"/>
    <property type="evidence" value="ECO:0007669"/>
    <property type="project" value="TreeGrafter"/>
</dbReference>
<evidence type="ECO:0000256" key="1">
    <source>
        <dbReference type="ARBA" id="ARBA00002624"/>
    </source>
</evidence>
<dbReference type="UniPathway" id="UPA00219"/>
<evidence type="ECO:0000256" key="12">
    <source>
        <dbReference type="ARBA" id="ARBA00022989"/>
    </source>
</evidence>
<keyword evidence="15" id="KW-0961">Cell wall biogenesis/degradation</keyword>
<comment type="pathway">
    <text evidence="16">Glycan biosynthesis.</text>
</comment>
<keyword evidence="11" id="KW-0573">Peptidoglycan synthesis</keyword>
<evidence type="ECO:0000313" key="21">
    <source>
        <dbReference type="EMBL" id="BBL72664.1"/>
    </source>
</evidence>
<dbReference type="Proteomes" id="UP000824988">
    <property type="component" value="Chromosome"/>
</dbReference>
<dbReference type="GO" id="GO:0005886">
    <property type="term" value="C:plasma membrane"/>
    <property type="evidence" value="ECO:0007669"/>
    <property type="project" value="UniProtKB-SubCell"/>
</dbReference>
<dbReference type="PANTHER" id="PTHR32282:SF27">
    <property type="entry name" value="PENICILLIN-BINDING PROTEIN 1A"/>
    <property type="match status" value="1"/>
</dbReference>
<evidence type="ECO:0000256" key="7">
    <source>
        <dbReference type="ARBA" id="ARBA00022679"/>
    </source>
</evidence>
<dbReference type="GO" id="GO:0008955">
    <property type="term" value="F:peptidoglycan glycosyltransferase activity"/>
    <property type="evidence" value="ECO:0007669"/>
    <property type="project" value="TreeGrafter"/>
</dbReference>
<dbReference type="EMBL" id="AP019782">
    <property type="protein sequence ID" value="BBL72664.1"/>
    <property type="molecule type" value="Genomic_DNA"/>
</dbReference>
<dbReference type="InterPro" id="IPR001460">
    <property type="entry name" value="PCN-bd_Tpept"/>
</dbReference>
<keyword evidence="14" id="KW-0046">Antibiotic resistance</keyword>
<dbReference type="FunFam" id="1.10.3810.10:FF:000003">
    <property type="entry name" value="Penicillin-binding protein 1a"/>
    <property type="match status" value="1"/>
</dbReference>
<dbReference type="Pfam" id="PF00905">
    <property type="entry name" value="Transpeptidase"/>
    <property type="match status" value="1"/>
</dbReference>
<dbReference type="InterPro" id="IPR001264">
    <property type="entry name" value="Glyco_trans_51"/>
</dbReference>
<feature type="domain" description="Penicillin-binding protein transpeptidase" evidence="18">
    <location>
        <begin position="414"/>
        <end position="671"/>
    </location>
</feature>
<evidence type="ECO:0000256" key="15">
    <source>
        <dbReference type="ARBA" id="ARBA00023316"/>
    </source>
</evidence>
<organism evidence="21 22">
    <name type="scientific">Methylogaea oryzae</name>
    <dbReference type="NCBI Taxonomy" id="1295382"/>
    <lineage>
        <taxon>Bacteria</taxon>
        <taxon>Pseudomonadati</taxon>
        <taxon>Pseudomonadota</taxon>
        <taxon>Gammaproteobacteria</taxon>
        <taxon>Methylococcales</taxon>
        <taxon>Methylococcaceae</taxon>
        <taxon>Methylogaea</taxon>
    </lineage>
</organism>
<comment type="function">
    <text evidence="1">Cell wall formation. Synthesis of cross-linked peptidoglycan from the lipid intermediates. The enzyme has a penicillin-insensitive transglycosylase N-terminal domain (formation of linear glycan strands) and a penicillin-sensitive transpeptidase C-terminal domain (cross-linking of the peptide subunits).</text>
</comment>
<keyword evidence="8" id="KW-0812">Transmembrane</keyword>
<keyword evidence="13" id="KW-0472">Membrane</keyword>
<evidence type="ECO:0000256" key="9">
    <source>
        <dbReference type="ARBA" id="ARBA00022960"/>
    </source>
</evidence>
<dbReference type="KEGG" id="moz:MoryE10_32700"/>
<evidence type="ECO:0000256" key="4">
    <source>
        <dbReference type="ARBA" id="ARBA00007090"/>
    </source>
</evidence>
<evidence type="ECO:0000259" key="20">
    <source>
        <dbReference type="Pfam" id="PF17092"/>
    </source>
</evidence>
<gene>
    <name evidence="21" type="primary">ponA</name>
    <name evidence="21" type="ORF">MoryE10_32700</name>
</gene>
<dbReference type="InterPro" id="IPR050396">
    <property type="entry name" value="Glycosyltr_51/Transpeptidase"/>
</dbReference>
<dbReference type="Pfam" id="PF17092">
    <property type="entry name" value="PCB_OB"/>
    <property type="match status" value="1"/>
</dbReference>
<evidence type="ECO:0000256" key="3">
    <source>
        <dbReference type="ARBA" id="ARBA00004752"/>
    </source>
</evidence>
<evidence type="ECO:0000256" key="5">
    <source>
        <dbReference type="ARBA" id="ARBA00007739"/>
    </source>
</evidence>
<sequence>MSLCGAIAALLAVLGLYLHIEPQLPDIASLREAKYQIPLSVYSRDGKLIAQFGDKKRTPISIDETPEKLIQAVLSAEDDRFFDHPGVDYQGLLRAAFKFLRTGHKRQGGSTITMQVARNFFLSSEKTFLRKFKEIFLALKIERGLGKREILELYLNKIYLGHHAYGVAAAAQVYFGKPLQELNVSQFALLAGLPKAPSSYNPFTAPKKALGRRNFVLQRMRSLNFIGDEELQTALAQPVNVESPPSTVELNAPYVAEMVRNQMVELYGEDAYVNGYKVYATVDSRLQNAAERSLQLALHEYDERHGYRGPIAHLDRPTTEQMLEKLKTLEKIGDTYPAVVVTLGEKSAQVRLNSSSTADIPWDGLKWAHKQLPDERIGAAPRSAKDVLQIGDVVRVRKVDERTWALTQVPTVEGALVALAPESGAITALQGGFDFFHSKYNRVTQAHRQPGSGFKPIVYTAALEQGYTPASLLSDTPFVYVDPWLQTEWRPHNYSGKFLGPIRLREALIHSTNLASVRLLNDMGVDKAIEAATRFGLPKDQLPAGLSLVLGSGSATPLQMARVYAVFANGGFLVQPYFVERVETQEGARLFEASPPLACASCDASGNANNGKNAPRIISPQVHYLMNSLLQDVVRRGTARQALELKRNDIAGKTGTTNEQKDAWFNGYTPAMVAVSWLGFDASLPLGKGETGGHAALPMWIDFMREALQGQPEQQFPQPADIVSAKIDPDTGLLADPNDPDAIFELFQQDALPGTEAPEATGAGGEPAAERPAESGMETLF</sequence>
<accession>A0A8D4VUD5</accession>
<dbReference type="AlphaFoldDB" id="A0A8D4VUD5"/>
<dbReference type="NCBIfam" id="TIGR02074">
    <property type="entry name" value="PBP_1a_fam"/>
    <property type="match status" value="1"/>
</dbReference>
<dbReference type="RefSeq" id="WP_221047688.1">
    <property type="nucleotide sequence ID" value="NZ_AP019782.1"/>
</dbReference>
<evidence type="ECO:0000256" key="16">
    <source>
        <dbReference type="ARBA" id="ARBA00060592"/>
    </source>
</evidence>